<protein>
    <submittedName>
        <fullName evidence="2">Putative ixodes 10 kDa peptide protein</fullName>
    </submittedName>
</protein>
<feature type="signal peptide" evidence="1">
    <location>
        <begin position="1"/>
        <end position="20"/>
    </location>
</feature>
<name>A0A0K8RJ51_IXORI</name>
<sequence>MCRNISNMLFVLFAVVLGLAASEGEGFLLADNRCYLSLMRTGKEYCQLLGYDNFSGLDYDPCKIGCDDTNVPLPEEACPNGRVQNPCTDEDVKRLQTWADTLESQKAKVQGKLCK</sequence>
<organism evidence="2">
    <name type="scientific">Ixodes ricinus</name>
    <name type="common">Common tick</name>
    <name type="synonym">Acarus ricinus</name>
    <dbReference type="NCBI Taxonomy" id="34613"/>
    <lineage>
        <taxon>Eukaryota</taxon>
        <taxon>Metazoa</taxon>
        <taxon>Ecdysozoa</taxon>
        <taxon>Arthropoda</taxon>
        <taxon>Chelicerata</taxon>
        <taxon>Arachnida</taxon>
        <taxon>Acari</taxon>
        <taxon>Parasitiformes</taxon>
        <taxon>Ixodida</taxon>
        <taxon>Ixodoidea</taxon>
        <taxon>Ixodidae</taxon>
        <taxon>Ixodinae</taxon>
        <taxon>Ixodes</taxon>
    </lineage>
</organism>
<reference evidence="2" key="1">
    <citation type="submission" date="2012-12" db="EMBL/GenBank/DDBJ databases">
        <title>Identification and characterization of a phenylalanine ammonia-lyase gene family in Isatis indigotica Fort.</title>
        <authorList>
            <person name="Liu Q."/>
            <person name="Chen J."/>
            <person name="Zhou X."/>
            <person name="Di P."/>
            <person name="Xiao Y."/>
            <person name="Xuan H."/>
            <person name="Zhang L."/>
            <person name="Chen W."/>
        </authorList>
    </citation>
    <scope>NUCLEOTIDE SEQUENCE</scope>
    <source>
        <tissue evidence="2">Salivary gland</tissue>
    </source>
</reference>
<feature type="chain" id="PRO_5005518232" evidence="1">
    <location>
        <begin position="21"/>
        <end position="115"/>
    </location>
</feature>
<evidence type="ECO:0000313" key="2">
    <source>
        <dbReference type="EMBL" id="JAA70928.1"/>
    </source>
</evidence>
<accession>A0A0K8RJ51</accession>
<proteinExistence type="evidence at transcript level"/>
<dbReference type="EMBL" id="GADI01002880">
    <property type="protein sequence ID" value="JAA70928.1"/>
    <property type="molecule type" value="mRNA"/>
</dbReference>
<dbReference type="AlphaFoldDB" id="A0A0K8RJ51"/>
<evidence type="ECO:0000256" key="1">
    <source>
        <dbReference type="SAM" id="SignalP"/>
    </source>
</evidence>
<keyword evidence="1" id="KW-0732">Signal</keyword>